<protein>
    <submittedName>
        <fullName evidence="1">Uncharacterized protein</fullName>
    </submittedName>
</protein>
<reference evidence="1 2" key="1">
    <citation type="submission" date="2022-03" db="EMBL/GenBank/DDBJ databases">
        <authorList>
            <person name="Macdonald S."/>
            <person name="Ahmed S."/>
            <person name="Newling K."/>
        </authorList>
    </citation>
    <scope>NUCLEOTIDE SEQUENCE [LARGE SCALE GENOMIC DNA]</scope>
</reference>
<proteinExistence type="predicted"/>
<dbReference type="PANTHER" id="PTHR47604:SF1">
    <property type="entry name" value="ADENYLYL CYCLASE"/>
    <property type="match status" value="1"/>
</dbReference>
<gene>
    <name evidence="1" type="ORF">ERUC_LOCUS9087</name>
</gene>
<name>A0ABC8JBF1_ERUVS</name>
<dbReference type="PANTHER" id="PTHR47604">
    <property type="entry name" value="ADENYLYL CYCLASE"/>
    <property type="match status" value="1"/>
</dbReference>
<dbReference type="Proteomes" id="UP001642260">
    <property type="component" value="Unassembled WGS sequence"/>
</dbReference>
<sequence length="337" mass="38191">MAESCVSSSLYTKSYYWMDRSNHLHTRSSSFTLLIPSSSFSSEAVKLEGDPTGCYYVDLLLCHSLHFLCAVTVKELHDKILDSVNVKRSMLPNAWLWSLIENCQNQDDITLLFEVLQKLRRFRLSNLRIHDNFNSNLCQQVAKTCVRVGAIDSGKKDFPELMEEVMTLLKTNDLPLQPDKWDLLGKYSKKFSKAGVKLRKTTFDVWMDFAANRGDTESLWKVDKLRSETYNQHTLSTAFSCAKGFILESKPEEAAAVIQLICQTYGDDKSSAVSTELKKLVNEWPVEVIRRQAEEDNKALAAALKSVISSMINALLSSGLNFSVDLDELYKREALLS</sequence>
<evidence type="ECO:0000313" key="1">
    <source>
        <dbReference type="EMBL" id="CAH8320536.1"/>
    </source>
</evidence>
<comment type="caution">
    <text evidence="1">The sequence shown here is derived from an EMBL/GenBank/DDBJ whole genome shotgun (WGS) entry which is preliminary data.</text>
</comment>
<organism evidence="1 2">
    <name type="scientific">Eruca vesicaria subsp. sativa</name>
    <name type="common">Garden rocket</name>
    <name type="synonym">Eruca sativa</name>
    <dbReference type="NCBI Taxonomy" id="29727"/>
    <lineage>
        <taxon>Eukaryota</taxon>
        <taxon>Viridiplantae</taxon>
        <taxon>Streptophyta</taxon>
        <taxon>Embryophyta</taxon>
        <taxon>Tracheophyta</taxon>
        <taxon>Spermatophyta</taxon>
        <taxon>Magnoliopsida</taxon>
        <taxon>eudicotyledons</taxon>
        <taxon>Gunneridae</taxon>
        <taxon>Pentapetalae</taxon>
        <taxon>rosids</taxon>
        <taxon>malvids</taxon>
        <taxon>Brassicales</taxon>
        <taxon>Brassicaceae</taxon>
        <taxon>Brassiceae</taxon>
        <taxon>Eruca</taxon>
    </lineage>
</organism>
<keyword evidence="2" id="KW-1185">Reference proteome</keyword>
<accession>A0ABC8JBF1</accession>
<dbReference type="EMBL" id="CAKOAT010093710">
    <property type="protein sequence ID" value="CAH8320536.1"/>
    <property type="molecule type" value="Genomic_DNA"/>
</dbReference>
<evidence type="ECO:0000313" key="2">
    <source>
        <dbReference type="Proteomes" id="UP001642260"/>
    </source>
</evidence>
<dbReference type="AlphaFoldDB" id="A0ABC8JBF1"/>